<dbReference type="WBParaSite" id="SRAE_X000202600.1">
    <property type="protein sequence ID" value="SRAE_X000202600.1"/>
    <property type="gene ID" value="WBGene00267604"/>
</dbReference>
<dbReference type="EMBL" id="LN609398">
    <property type="protein sequence ID" value="CEF60288.1"/>
    <property type="molecule type" value="Genomic_DNA"/>
</dbReference>
<keyword evidence="1" id="KW-0732">Signal</keyword>
<dbReference type="GeneID" id="36385098"/>
<sequence length="75" mass="8544">MKYCFYVLIIIGFLGNIYCEKNKFDISENSKSCIIDVPIVQQFKGECIKLSFNVYGCAAGVHLDPFNSDCMKFQT</sequence>
<feature type="signal peptide" evidence="1">
    <location>
        <begin position="1"/>
        <end position="19"/>
    </location>
</feature>
<evidence type="ECO:0000313" key="2">
    <source>
        <dbReference type="EMBL" id="CEF60288.1"/>
    </source>
</evidence>
<dbReference type="CTD" id="36385098"/>
<evidence type="ECO:0000313" key="4">
    <source>
        <dbReference type="WBParaSite" id="SRAE_X000202600.1"/>
    </source>
</evidence>
<accession>A0A090MQ62</accession>
<gene>
    <name evidence="2 4 5" type="ORF">SRAE_X000202600</name>
</gene>
<evidence type="ECO:0000313" key="3">
    <source>
        <dbReference type="Proteomes" id="UP000035682"/>
    </source>
</evidence>
<feature type="chain" id="PRO_5015031197" evidence="1">
    <location>
        <begin position="20"/>
        <end position="75"/>
    </location>
</feature>
<reference evidence="2" key="2">
    <citation type="submission" date="2014-09" db="EMBL/GenBank/DDBJ databases">
        <authorList>
            <person name="Aslett A.Martin."/>
        </authorList>
    </citation>
    <scope>NUCLEOTIDE SEQUENCE</scope>
    <source>
        <strain evidence="2">ED321 Heterogonic</strain>
    </source>
</reference>
<dbReference type="RefSeq" id="XP_024499497.1">
    <property type="nucleotide sequence ID" value="XM_024643141.1"/>
</dbReference>
<reference evidence="4" key="3">
    <citation type="submission" date="2020-12" db="UniProtKB">
        <authorList>
            <consortium name="WormBaseParasite"/>
        </authorList>
    </citation>
    <scope>IDENTIFICATION</scope>
</reference>
<proteinExistence type="predicted"/>
<dbReference type="WormBase" id="SRAE_X000202600">
    <property type="protein sequence ID" value="SRP05064"/>
    <property type="gene ID" value="WBGene00267604"/>
</dbReference>
<name>A0A090MQ62_STRRB</name>
<organism evidence="2">
    <name type="scientific">Strongyloides ratti</name>
    <name type="common">Parasitic roundworm</name>
    <dbReference type="NCBI Taxonomy" id="34506"/>
    <lineage>
        <taxon>Eukaryota</taxon>
        <taxon>Metazoa</taxon>
        <taxon>Ecdysozoa</taxon>
        <taxon>Nematoda</taxon>
        <taxon>Chromadorea</taxon>
        <taxon>Rhabditida</taxon>
        <taxon>Tylenchina</taxon>
        <taxon>Panagrolaimomorpha</taxon>
        <taxon>Strongyloidoidea</taxon>
        <taxon>Strongyloididae</taxon>
        <taxon>Strongyloides</taxon>
    </lineage>
</organism>
<dbReference type="Proteomes" id="UP000035682">
    <property type="component" value="Unplaced"/>
</dbReference>
<reference evidence="3" key="1">
    <citation type="submission" date="2014-09" db="EMBL/GenBank/DDBJ databases">
        <authorList>
            <person name="Martin A.A."/>
        </authorList>
    </citation>
    <scope>NUCLEOTIDE SEQUENCE</scope>
    <source>
        <strain evidence="3">ED321</strain>
    </source>
</reference>
<evidence type="ECO:0000313" key="5">
    <source>
        <dbReference type="WormBase" id="SRAE_X000202600"/>
    </source>
</evidence>
<evidence type="ECO:0000256" key="1">
    <source>
        <dbReference type="SAM" id="SignalP"/>
    </source>
</evidence>
<dbReference type="AlphaFoldDB" id="A0A090MQ62"/>
<keyword evidence="3" id="KW-1185">Reference proteome</keyword>
<protein>
    <submittedName>
        <fullName evidence="2 4">Uncharacterized protein</fullName>
    </submittedName>
</protein>